<dbReference type="OrthoDB" id="10509670at2759"/>
<name>A0A196SLY1_BLAHN</name>
<organism evidence="3 4">
    <name type="scientific">Blastocystis sp. subtype 1 (strain ATCC 50177 / NandII)</name>
    <dbReference type="NCBI Taxonomy" id="478820"/>
    <lineage>
        <taxon>Eukaryota</taxon>
        <taxon>Sar</taxon>
        <taxon>Stramenopiles</taxon>
        <taxon>Bigyra</taxon>
        <taxon>Opalozoa</taxon>
        <taxon>Opalinata</taxon>
        <taxon>Blastocystidae</taxon>
        <taxon>Blastocystis</taxon>
    </lineage>
</organism>
<gene>
    <name evidence="3" type="ORF">AV274_0211</name>
</gene>
<dbReference type="AlphaFoldDB" id="A0A196SLY1"/>
<evidence type="ECO:0000256" key="2">
    <source>
        <dbReference type="SAM" id="Phobius"/>
    </source>
</evidence>
<feature type="transmembrane region" description="Helical" evidence="2">
    <location>
        <begin position="378"/>
        <end position="407"/>
    </location>
</feature>
<keyword evidence="4" id="KW-1185">Reference proteome</keyword>
<comment type="caution">
    <text evidence="3">The sequence shown here is derived from an EMBL/GenBank/DDBJ whole genome shotgun (WGS) entry which is preliminary data.</text>
</comment>
<keyword evidence="2" id="KW-1133">Transmembrane helix</keyword>
<proteinExistence type="predicted"/>
<evidence type="ECO:0000313" key="3">
    <source>
        <dbReference type="EMBL" id="OAO18063.1"/>
    </source>
</evidence>
<feature type="transmembrane region" description="Helical" evidence="2">
    <location>
        <begin position="156"/>
        <end position="178"/>
    </location>
</feature>
<protein>
    <submittedName>
        <fullName evidence="3">Uncharacterized protein</fullName>
    </submittedName>
</protein>
<evidence type="ECO:0000313" key="4">
    <source>
        <dbReference type="Proteomes" id="UP000078348"/>
    </source>
</evidence>
<feature type="region of interest" description="Disordered" evidence="1">
    <location>
        <begin position="442"/>
        <end position="465"/>
    </location>
</feature>
<evidence type="ECO:0000256" key="1">
    <source>
        <dbReference type="SAM" id="MobiDB-lite"/>
    </source>
</evidence>
<keyword evidence="2" id="KW-0812">Transmembrane</keyword>
<accession>A0A196SLY1</accession>
<reference evidence="3 4" key="1">
    <citation type="submission" date="2016-05" db="EMBL/GenBank/DDBJ databases">
        <title>Nuclear genome of Blastocystis sp. subtype 1 NandII.</title>
        <authorList>
            <person name="Gentekaki E."/>
            <person name="Curtis B."/>
            <person name="Stairs C."/>
            <person name="Eme L."/>
            <person name="Herman E."/>
            <person name="Klimes V."/>
            <person name="Arias M.C."/>
            <person name="Elias M."/>
            <person name="Hilliou F."/>
            <person name="Klute M."/>
            <person name="Malik S.-B."/>
            <person name="Pightling A."/>
            <person name="Rachubinski R."/>
            <person name="Salas D."/>
            <person name="Schlacht A."/>
            <person name="Suga H."/>
            <person name="Archibald J."/>
            <person name="Ball S.G."/>
            <person name="Clark G."/>
            <person name="Dacks J."/>
            <person name="Van Der Giezen M."/>
            <person name="Tsaousis A."/>
            <person name="Roger A."/>
        </authorList>
    </citation>
    <scope>NUCLEOTIDE SEQUENCE [LARGE SCALE GENOMIC DNA]</scope>
    <source>
        <strain evidence="4">ATCC 50177 / NandII</strain>
    </source>
</reference>
<dbReference type="Proteomes" id="UP000078348">
    <property type="component" value="Unassembled WGS sequence"/>
</dbReference>
<dbReference type="EMBL" id="LXWW01000009">
    <property type="protein sequence ID" value="OAO18063.1"/>
    <property type="molecule type" value="Genomic_DNA"/>
</dbReference>
<sequence>MQFSEPKTEKSATEACCLSDVKSTVDYYFRAYAPTCVTQKVDTLILKKKEMNDAVKDKINEVFTTCERIIDHYIPDATYELPEVDEDASVFSRMNVLSHEITTRVCDRFLPFLTEKNETMKTQLKQKQEEMKPLVESLNKVKDQCVETVKPVVEPFAPITTPLFALIALILSTVYLVLKTVVLDPACYVYSRCKKTCAYCQADFKADENGKRPIVAKATTAYNQAKDALLALFLDENGKVTMDKFQELCKTKEEEYTKLVKENVTAEKLQAFVETASKQVKSVVDEKMVAPVKSAEEEGKKYYDELVKLFTNEKGQFDVSRVQAMVGKSGEELKKVLEAAKAKVADGKEVVMKEATEKVTELGDVVASRLEGVRDYTLTLVSVVVGVLLLFPTICFLLTVFVISYVIDLDQIVPSPAMKKIISAIDTMEIKENKDGNRTTVTIEYDSEKPATKPAAKPVEDDDEL</sequence>
<keyword evidence="2" id="KW-0472">Membrane</keyword>